<sequence>MSKEQYFENKNNYIAFEDKAWVTDYCQRNWPEEVNHILRIADDAVEHTFLFDLRWDMERTYEPVHFDQEVDWYYMPGDDPEFIFQFNRHQFFICLGQAYAMTGDEKYAKTFAELLDSWIKNSPLTEETKQTTWRSIEAGIRAETWVKAMGYFKDSPSVDDGLVKAYMDCLTVHAEYLMTTYKHFQIKSNWGVIENRGLMEIALALPISDRTREYLDAALLRLGEEIEVQIADDGVHWEQSPMYHNEVFHCYLEVMRLARRYGIKLSKKRMEKVRQMAYANIAWKKPNHCQPMQGDSDETDIRDLLTQSAWLFADPVLKFCAYDKMDFDGAWDFLKEGIEGYGKLNAQEPDFLDRVMESTGNLFVRSSWEENADYFHFRCGFLGGGHGHSDKLHVDLVINGEDILMDTGRYHYVPGETRTWLKSALGHNVPLIDNQDYLKCRDAWGVDQMSAAYFGGYKKKAGYRYIQGSHGGYLNGNEGNVWITRKVIAIDTDLYLIADEFFSGEKHTYQQLFHFNNQGKVSRSGHTVRYSGSRTDGELTVLTEGCEMKLSDGWISRNYNQMETGRQLLTGKEADGFSSIITVVSGGEKSKYKSPELSLLPVFGADPSVPLDPSDAEAVSINWKGKNYVVILAHRDIGDSCDLLTAGGVKGLGTVIVFDTEKQKVGGTVLHW</sequence>
<dbReference type="PANTHER" id="PTHR39210">
    <property type="entry name" value="HEPARIN-SULFATE LYASE"/>
    <property type="match status" value="1"/>
</dbReference>
<dbReference type="InterPro" id="IPR008929">
    <property type="entry name" value="Chondroitin_lyas"/>
</dbReference>
<dbReference type="InterPro" id="IPR031680">
    <property type="entry name" value="Hepar_II_III_N"/>
</dbReference>
<dbReference type="Gene3D" id="2.70.98.70">
    <property type="match status" value="1"/>
</dbReference>
<dbReference type="GO" id="GO:0042597">
    <property type="term" value="C:periplasmic space"/>
    <property type="evidence" value="ECO:0007669"/>
    <property type="project" value="UniProtKB-SubCell"/>
</dbReference>
<keyword evidence="8" id="KW-1185">Reference proteome</keyword>
<dbReference type="Proteomes" id="UP000028525">
    <property type="component" value="Unassembled WGS sequence"/>
</dbReference>
<dbReference type="Pfam" id="PF16889">
    <property type="entry name" value="Hepar_II_III_N"/>
    <property type="match status" value="1"/>
</dbReference>
<gene>
    <name evidence="7" type="ORF">IO98_18025</name>
</gene>
<keyword evidence="4" id="KW-0456">Lyase</keyword>
<keyword evidence="2" id="KW-0732">Signal</keyword>
<comment type="subcellular location">
    <subcellularLocation>
        <location evidence="1">Periplasm</location>
    </subcellularLocation>
</comment>
<dbReference type="OrthoDB" id="7335480at2"/>
<evidence type="ECO:0000256" key="3">
    <source>
        <dbReference type="ARBA" id="ARBA00022764"/>
    </source>
</evidence>
<dbReference type="PANTHER" id="PTHR39210:SF1">
    <property type="entry name" value="HEPARIN-SULFATE LYASE"/>
    <property type="match status" value="1"/>
</dbReference>
<evidence type="ECO:0000256" key="4">
    <source>
        <dbReference type="ARBA" id="ARBA00023239"/>
    </source>
</evidence>
<dbReference type="RefSeq" id="WP_038283444.1">
    <property type="nucleotide sequence ID" value="NZ_JPME01000023.1"/>
</dbReference>
<dbReference type="Pfam" id="PF07940">
    <property type="entry name" value="Hepar_II_III_C"/>
    <property type="match status" value="1"/>
</dbReference>
<dbReference type="InterPro" id="IPR012480">
    <property type="entry name" value="Hepar_II_III_C"/>
</dbReference>
<dbReference type="AlphaFoldDB" id="A0A084JHY4"/>
<evidence type="ECO:0000259" key="6">
    <source>
        <dbReference type="Pfam" id="PF16889"/>
    </source>
</evidence>
<evidence type="ECO:0000259" key="5">
    <source>
        <dbReference type="Pfam" id="PF07940"/>
    </source>
</evidence>
<evidence type="ECO:0000256" key="1">
    <source>
        <dbReference type="ARBA" id="ARBA00004418"/>
    </source>
</evidence>
<dbReference type="GO" id="GO:0016829">
    <property type="term" value="F:lyase activity"/>
    <property type="evidence" value="ECO:0007669"/>
    <property type="project" value="UniProtKB-KW"/>
</dbReference>
<keyword evidence="3" id="KW-0574">Periplasm</keyword>
<comment type="caution">
    <text evidence="7">The sequence shown here is derived from an EMBL/GenBank/DDBJ whole genome shotgun (WGS) entry which is preliminary data.</text>
</comment>
<accession>A0A084JHY4</accession>
<dbReference type="Gene3D" id="1.50.10.100">
    <property type="entry name" value="Chondroitin AC/alginate lyase"/>
    <property type="match status" value="1"/>
</dbReference>
<dbReference type="EMBL" id="JPME01000023">
    <property type="protein sequence ID" value="KEZ88568.1"/>
    <property type="molecule type" value="Genomic_DNA"/>
</dbReference>
<evidence type="ECO:0000256" key="2">
    <source>
        <dbReference type="ARBA" id="ARBA00022729"/>
    </source>
</evidence>
<feature type="domain" description="Heparin-sulfate lyase N-terminal" evidence="6">
    <location>
        <begin position="37"/>
        <end position="312"/>
    </location>
</feature>
<dbReference type="STRING" id="29354.IO98_18025"/>
<protein>
    <submittedName>
        <fullName evidence="7">Uncharacterized protein</fullName>
    </submittedName>
</protein>
<evidence type="ECO:0000313" key="7">
    <source>
        <dbReference type="EMBL" id="KEZ88568.1"/>
    </source>
</evidence>
<organism evidence="7 8">
    <name type="scientific">Lacrimispora celerecrescens</name>
    <dbReference type="NCBI Taxonomy" id="29354"/>
    <lineage>
        <taxon>Bacteria</taxon>
        <taxon>Bacillati</taxon>
        <taxon>Bacillota</taxon>
        <taxon>Clostridia</taxon>
        <taxon>Lachnospirales</taxon>
        <taxon>Lachnospiraceae</taxon>
        <taxon>Lacrimispora</taxon>
    </lineage>
</organism>
<feature type="domain" description="Heparinase II/III-like C-terminal" evidence="5">
    <location>
        <begin position="374"/>
        <end position="571"/>
    </location>
</feature>
<reference evidence="7 8" key="1">
    <citation type="submission" date="2014-07" db="EMBL/GenBank/DDBJ databases">
        <title>Draft genome of Clostridium celerecrescens 152B isolated from sediments associated with methane hydrate from Krishna Godavari basin.</title>
        <authorList>
            <person name="Honkalas V.S."/>
            <person name="Dabir A.P."/>
            <person name="Arora P."/>
            <person name="Dhakephalkar P.K."/>
        </authorList>
    </citation>
    <scope>NUCLEOTIDE SEQUENCE [LARGE SCALE GENOMIC DNA]</scope>
    <source>
        <strain evidence="7 8">152B</strain>
    </source>
</reference>
<dbReference type="SUPFAM" id="SSF48230">
    <property type="entry name" value="Chondroitin AC/alginate lyase"/>
    <property type="match status" value="1"/>
</dbReference>
<name>A0A084JHY4_9FIRM</name>
<evidence type="ECO:0000313" key="8">
    <source>
        <dbReference type="Proteomes" id="UP000028525"/>
    </source>
</evidence>
<proteinExistence type="predicted"/>